<organism evidence="2">
    <name type="scientific">Rhizochromulina marina</name>
    <dbReference type="NCBI Taxonomy" id="1034831"/>
    <lineage>
        <taxon>Eukaryota</taxon>
        <taxon>Sar</taxon>
        <taxon>Stramenopiles</taxon>
        <taxon>Ochrophyta</taxon>
        <taxon>Dictyochophyceae</taxon>
        <taxon>Rhizochromulinales</taxon>
        <taxon>Rhizochromulina</taxon>
    </lineage>
</organism>
<dbReference type="SMART" id="SM00212">
    <property type="entry name" value="UBCc"/>
    <property type="match status" value="1"/>
</dbReference>
<dbReference type="CDD" id="cd23807">
    <property type="entry name" value="UEV_UBE2V"/>
    <property type="match status" value="1"/>
</dbReference>
<dbReference type="InterPro" id="IPR050113">
    <property type="entry name" value="Ub_conjugating_enzyme"/>
</dbReference>
<dbReference type="SUPFAM" id="SSF54495">
    <property type="entry name" value="UBC-like"/>
    <property type="match status" value="1"/>
</dbReference>
<sequence>MFGGRKGGGGSGGAAAADAQEEIIIPRNFKLLEELEKFEKGVSGVGISAGLVDADDIFLVEWNCSMLGLPGTVYQDRFYTLRVTCTPDYPNEPPIVRFVDRINMACVDQGNGLVNLGTVRQGDLRSGWNRNLGIEQVLKAIQVEMQAGSNRRREQPPEGATY</sequence>
<dbReference type="PANTHER" id="PTHR24067">
    <property type="entry name" value="UBIQUITIN-CONJUGATING ENZYME E2"/>
    <property type="match status" value="1"/>
</dbReference>
<evidence type="ECO:0000313" key="2">
    <source>
        <dbReference type="EMBL" id="CAD9703991.1"/>
    </source>
</evidence>
<gene>
    <name evidence="2" type="ORF">RMAR1173_LOCUS16321</name>
</gene>
<dbReference type="Gene3D" id="3.10.110.10">
    <property type="entry name" value="Ubiquitin Conjugating Enzyme"/>
    <property type="match status" value="1"/>
</dbReference>
<dbReference type="PROSITE" id="PS50127">
    <property type="entry name" value="UBC_2"/>
    <property type="match status" value="1"/>
</dbReference>
<name>A0A7S2SM08_9STRA</name>
<reference evidence="2" key="1">
    <citation type="submission" date="2021-01" db="EMBL/GenBank/DDBJ databases">
        <authorList>
            <person name="Corre E."/>
            <person name="Pelletier E."/>
            <person name="Niang G."/>
            <person name="Scheremetjew M."/>
            <person name="Finn R."/>
            <person name="Kale V."/>
            <person name="Holt S."/>
            <person name="Cochrane G."/>
            <person name="Meng A."/>
            <person name="Brown T."/>
            <person name="Cohen L."/>
        </authorList>
    </citation>
    <scope>NUCLEOTIDE SEQUENCE</scope>
    <source>
        <strain evidence="2">CCMP1243</strain>
    </source>
</reference>
<proteinExistence type="predicted"/>
<dbReference type="InterPro" id="IPR016135">
    <property type="entry name" value="UBQ-conjugating_enzyme/RWD"/>
</dbReference>
<accession>A0A7S2SM08</accession>
<dbReference type="Pfam" id="PF00179">
    <property type="entry name" value="UQ_con"/>
    <property type="match status" value="1"/>
</dbReference>
<dbReference type="InterPro" id="IPR000608">
    <property type="entry name" value="UBC"/>
</dbReference>
<dbReference type="AlphaFoldDB" id="A0A7S2SM08"/>
<protein>
    <recommendedName>
        <fullName evidence="1">UBC core domain-containing protein</fullName>
    </recommendedName>
</protein>
<evidence type="ECO:0000259" key="1">
    <source>
        <dbReference type="PROSITE" id="PS50127"/>
    </source>
</evidence>
<dbReference type="EMBL" id="HBHJ01024752">
    <property type="protein sequence ID" value="CAD9703991.1"/>
    <property type="molecule type" value="Transcribed_RNA"/>
</dbReference>
<feature type="domain" description="UBC core" evidence="1">
    <location>
        <begin position="26"/>
        <end position="162"/>
    </location>
</feature>